<dbReference type="GO" id="GO:0005737">
    <property type="term" value="C:cytoplasm"/>
    <property type="evidence" value="ECO:0007669"/>
    <property type="project" value="TreeGrafter"/>
</dbReference>
<accession>A0AAD5YRW5</accession>
<dbReference type="SUPFAM" id="SSF50985">
    <property type="entry name" value="RCC1/BLIP-II"/>
    <property type="match status" value="1"/>
</dbReference>
<keyword evidence="6" id="KW-1185">Reference proteome</keyword>
<evidence type="ECO:0000256" key="1">
    <source>
        <dbReference type="ARBA" id="ARBA00022658"/>
    </source>
</evidence>
<evidence type="ECO:0000313" key="5">
    <source>
        <dbReference type="EMBL" id="KAJ3568831.1"/>
    </source>
</evidence>
<dbReference type="InterPro" id="IPR058923">
    <property type="entry name" value="RCC1-like_dom"/>
</dbReference>
<dbReference type="GO" id="GO:0005085">
    <property type="term" value="F:guanyl-nucleotide exchange factor activity"/>
    <property type="evidence" value="ECO:0007669"/>
    <property type="project" value="TreeGrafter"/>
</dbReference>
<dbReference type="InterPro" id="IPR051553">
    <property type="entry name" value="Ran_GTPase-activating"/>
</dbReference>
<dbReference type="Pfam" id="PF25390">
    <property type="entry name" value="WD40_RLD"/>
    <property type="match status" value="1"/>
</dbReference>
<feature type="repeat" description="RCC1" evidence="3">
    <location>
        <begin position="193"/>
        <end position="249"/>
    </location>
</feature>
<feature type="repeat" description="RCC1" evidence="3">
    <location>
        <begin position="133"/>
        <end position="192"/>
    </location>
</feature>
<proteinExistence type="predicted"/>
<name>A0AAD5YRW5_9AGAR</name>
<reference evidence="5" key="1">
    <citation type="submission" date="2022-07" db="EMBL/GenBank/DDBJ databases">
        <title>Genome Sequence of Leucocoprinus birnbaumii.</title>
        <authorList>
            <person name="Buettner E."/>
        </authorList>
    </citation>
    <scope>NUCLEOTIDE SEQUENCE</scope>
    <source>
        <strain evidence="5">VT141</strain>
    </source>
</reference>
<dbReference type="InterPro" id="IPR000408">
    <property type="entry name" value="Reg_chr_condens"/>
</dbReference>
<dbReference type="PROSITE" id="PS00626">
    <property type="entry name" value="RCC1_2"/>
    <property type="match status" value="3"/>
</dbReference>
<keyword evidence="2" id="KW-0677">Repeat</keyword>
<dbReference type="Gene3D" id="2.130.10.30">
    <property type="entry name" value="Regulator of chromosome condensation 1/beta-lactamase-inhibitor protein II"/>
    <property type="match status" value="1"/>
</dbReference>
<feature type="repeat" description="RCC1" evidence="3">
    <location>
        <begin position="383"/>
        <end position="435"/>
    </location>
</feature>
<organism evidence="5 6">
    <name type="scientific">Leucocoprinus birnbaumii</name>
    <dbReference type="NCBI Taxonomy" id="56174"/>
    <lineage>
        <taxon>Eukaryota</taxon>
        <taxon>Fungi</taxon>
        <taxon>Dikarya</taxon>
        <taxon>Basidiomycota</taxon>
        <taxon>Agaricomycotina</taxon>
        <taxon>Agaricomycetes</taxon>
        <taxon>Agaricomycetidae</taxon>
        <taxon>Agaricales</taxon>
        <taxon>Agaricineae</taxon>
        <taxon>Agaricaceae</taxon>
        <taxon>Leucocoprinus</taxon>
    </lineage>
</organism>
<gene>
    <name evidence="5" type="ORF">NP233_g5451</name>
</gene>
<evidence type="ECO:0000259" key="4">
    <source>
        <dbReference type="Pfam" id="PF25390"/>
    </source>
</evidence>
<dbReference type="AlphaFoldDB" id="A0AAD5YRW5"/>
<dbReference type="Proteomes" id="UP001213000">
    <property type="component" value="Unassembled WGS sequence"/>
</dbReference>
<sequence>MFACGAANFGQFGMGPDMVADYSKFKRSEWVEGQIKKGAFGAESAGLESIAAGGLHTLFTDEKGTVWSCGVNDDAALGRVTNNVPDPNNEGSFLSIDELTSWPWPVQSLVDENFRTVRIAAGDSIGAAVSDKGEFRVWGTFRGNEGALGFSNEQDKQDLPAPILTLSHKPGDYEKVTSIAAGNNHLIICTTHGNLYTLGAGEKGQLGRKILERRKIHGTHPEKISLGTRSRKAVEVGAGSYHSFAIDENGDVWGWGLNTMGQTGTGWLSADDDIVLLPQKVDSLSQDSLGGDRVTQIAAGEHHSLFLTRAGKVYACGRLDGGQLGLKDDHPAITEWKAEYAELFNGESPQFLPTPTLVPYPDGDPVVQISCGIHNNAAVTSGGKLYCWGQGLQGELGCGDDDDVVTAPRVVVKGDKWLASAVSCGGQHTLALLKDNRDQSA</sequence>
<dbReference type="PROSITE" id="PS00625">
    <property type="entry name" value="RCC1_1"/>
    <property type="match status" value="1"/>
</dbReference>
<keyword evidence="1" id="KW-0344">Guanine-nucleotide releasing factor</keyword>
<dbReference type="PANTHER" id="PTHR45982">
    <property type="entry name" value="REGULATOR OF CHROMOSOME CONDENSATION"/>
    <property type="match status" value="1"/>
</dbReference>
<dbReference type="PRINTS" id="PR00633">
    <property type="entry name" value="RCCNDNSATION"/>
</dbReference>
<comment type="caution">
    <text evidence="5">The sequence shown here is derived from an EMBL/GenBank/DDBJ whole genome shotgun (WGS) entry which is preliminary data.</text>
</comment>
<evidence type="ECO:0000313" key="6">
    <source>
        <dbReference type="Proteomes" id="UP001213000"/>
    </source>
</evidence>
<dbReference type="InterPro" id="IPR009091">
    <property type="entry name" value="RCC1/BLIP-II"/>
</dbReference>
<evidence type="ECO:0000256" key="2">
    <source>
        <dbReference type="ARBA" id="ARBA00022737"/>
    </source>
</evidence>
<dbReference type="EMBL" id="JANIEX010000322">
    <property type="protein sequence ID" value="KAJ3568831.1"/>
    <property type="molecule type" value="Genomic_DNA"/>
</dbReference>
<feature type="domain" description="RCC1-like" evidence="4">
    <location>
        <begin position="1"/>
        <end position="431"/>
    </location>
</feature>
<protein>
    <recommendedName>
        <fullName evidence="4">RCC1-like domain-containing protein</fullName>
    </recommendedName>
</protein>
<dbReference type="PANTHER" id="PTHR45982:SF1">
    <property type="entry name" value="REGULATOR OF CHROMOSOME CONDENSATION"/>
    <property type="match status" value="1"/>
</dbReference>
<evidence type="ECO:0000256" key="3">
    <source>
        <dbReference type="PROSITE-ProRule" id="PRU00235"/>
    </source>
</evidence>
<feature type="repeat" description="RCC1" evidence="3">
    <location>
        <begin position="250"/>
        <end position="310"/>
    </location>
</feature>
<dbReference type="PROSITE" id="PS50012">
    <property type="entry name" value="RCC1_3"/>
    <property type="match status" value="5"/>
</dbReference>
<feature type="repeat" description="RCC1" evidence="3">
    <location>
        <begin position="311"/>
        <end position="382"/>
    </location>
</feature>